<evidence type="ECO:0000259" key="2">
    <source>
        <dbReference type="Pfam" id="PF02557"/>
    </source>
</evidence>
<evidence type="ECO:0000256" key="1">
    <source>
        <dbReference type="SAM" id="MobiDB-lite"/>
    </source>
</evidence>
<dbReference type="PANTHER" id="PTHR34385:SF1">
    <property type="entry name" value="PEPTIDOGLYCAN L-ALANYL-D-GLUTAMATE ENDOPEPTIDASE CWLK"/>
    <property type="match status" value="1"/>
</dbReference>
<dbReference type="GO" id="GO:0006508">
    <property type="term" value="P:proteolysis"/>
    <property type="evidence" value="ECO:0007669"/>
    <property type="project" value="InterPro"/>
</dbReference>
<dbReference type="AlphaFoldDB" id="A0A9D1J352"/>
<dbReference type="Proteomes" id="UP000824232">
    <property type="component" value="Unassembled WGS sequence"/>
</dbReference>
<reference evidence="3" key="1">
    <citation type="submission" date="2020-10" db="EMBL/GenBank/DDBJ databases">
        <authorList>
            <person name="Gilroy R."/>
        </authorList>
    </citation>
    <scope>NUCLEOTIDE SEQUENCE</scope>
    <source>
        <strain evidence="3">CHK184-20233</strain>
    </source>
</reference>
<protein>
    <submittedName>
        <fullName evidence="3">M15 family metallopeptidase</fullName>
    </submittedName>
</protein>
<dbReference type="InterPro" id="IPR003709">
    <property type="entry name" value="VanY-like_core_dom"/>
</dbReference>
<feature type="compositionally biased region" description="Basic and acidic residues" evidence="1">
    <location>
        <begin position="9"/>
        <end position="31"/>
    </location>
</feature>
<evidence type="ECO:0000313" key="4">
    <source>
        <dbReference type="Proteomes" id="UP000824232"/>
    </source>
</evidence>
<dbReference type="PANTHER" id="PTHR34385">
    <property type="entry name" value="D-ALANYL-D-ALANINE CARBOXYPEPTIDASE"/>
    <property type="match status" value="1"/>
</dbReference>
<name>A0A9D1J352_9FIRM</name>
<dbReference type="SUPFAM" id="SSF55166">
    <property type="entry name" value="Hedgehog/DD-peptidase"/>
    <property type="match status" value="1"/>
</dbReference>
<sequence>MVFLFNTNSKDKDKDIDNVKDNESTEKVKEKEDNEFSKLSYYKEENLDRYKSYETNNPNLSIEDIVTKVNLNLDKEIYTDTRPSTNLNTNYLLVNKFNYLDSNYIPENLELLDNSYAKSGIYLVKEAKDNIERLISDAKNDGMNIRVISAYRSYSYQENLYNNYVKNDGVENADTYSARPGYSEHQTGLVVDITRAFDDFNNFENTNEYNWMLENAHNYGFILRYPKDKEDITTYSFEAWHYRYVGVELAQKIKASNLTFDEYYVRYLESDNN</sequence>
<dbReference type="InterPro" id="IPR009045">
    <property type="entry name" value="Zn_M74/Hedgehog-like"/>
</dbReference>
<dbReference type="InterPro" id="IPR058193">
    <property type="entry name" value="VanY/YodJ_core_dom"/>
</dbReference>
<dbReference type="GO" id="GO:0008233">
    <property type="term" value="F:peptidase activity"/>
    <property type="evidence" value="ECO:0007669"/>
    <property type="project" value="InterPro"/>
</dbReference>
<dbReference type="CDD" id="cd14852">
    <property type="entry name" value="LD-carboxypeptidase"/>
    <property type="match status" value="1"/>
</dbReference>
<reference evidence="3" key="2">
    <citation type="journal article" date="2021" name="PeerJ">
        <title>Extensive microbial diversity within the chicken gut microbiome revealed by metagenomics and culture.</title>
        <authorList>
            <person name="Gilroy R."/>
            <person name="Ravi A."/>
            <person name="Getino M."/>
            <person name="Pursley I."/>
            <person name="Horton D.L."/>
            <person name="Alikhan N.F."/>
            <person name="Baker D."/>
            <person name="Gharbi K."/>
            <person name="Hall N."/>
            <person name="Watson M."/>
            <person name="Adriaenssens E.M."/>
            <person name="Foster-Nyarko E."/>
            <person name="Jarju S."/>
            <person name="Secka A."/>
            <person name="Antonio M."/>
            <person name="Oren A."/>
            <person name="Chaudhuri R.R."/>
            <person name="La Ragione R."/>
            <person name="Hildebrand F."/>
            <person name="Pallen M.J."/>
        </authorList>
    </citation>
    <scope>NUCLEOTIDE SEQUENCE</scope>
    <source>
        <strain evidence="3">CHK184-20233</strain>
    </source>
</reference>
<dbReference type="Pfam" id="PF02557">
    <property type="entry name" value="VanY"/>
    <property type="match status" value="1"/>
</dbReference>
<comment type="caution">
    <text evidence="3">The sequence shown here is derived from an EMBL/GenBank/DDBJ whole genome shotgun (WGS) entry which is preliminary data.</text>
</comment>
<dbReference type="EMBL" id="DVHC01000040">
    <property type="protein sequence ID" value="HIR59182.1"/>
    <property type="molecule type" value="Genomic_DNA"/>
</dbReference>
<accession>A0A9D1J352</accession>
<feature type="domain" description="D-alanyl-D-alanine carboxypeptidase-like core" evidence="2">
    <location>
        <begin position="121"/>
        <end position="246"/>
    </location>
</feature>
<gene>
    <name evidence="3" type="ORF">IAB38_03945</name>
</gene>
<proteinExistence type="predicted"/>
<feature type="region of interest" description="Disordered" evidence="1">
    <location>
        <begin position="1"/>
        <end position="31"/>
    </location>
</feature>
<dbReference type="Gene3D" id="3.30.1380.10">
    <property type="match status" value="1"/>
</dbReference>
<dbReference type="InterPro" id="IPR052179">
    <property type="entry name" value="DD-CPase-like"/>
</dbReference>
<organism evidence="3 4">
    <name type="scientific">Candidatus Onthousia excrementipullorum</name>
    <dbReference type="NCBI Taxonomy" id="2840884"/>
    <lineage>
        <taxon>Bacteria</taxon>
        <taxon>Bacillati</taxon>
        <taxon>Bacillota</taxon>
        <taxon>Bacilli</taxon>
        <taxon>Candidatus Onthousia</taxon>
    </lineage>
</organism>
<evidence type="ECO:0000313" key="3">
    <source>
        <dbReference type="EMBL" id="HIR59182.1"/>
    </source>
</evidence>